<feature type="repeat" description="ANK" evidence="3">
    <location>
        <begin position="537"/>
        <end position="569"/>
    </location>
</feature>
<reference evidence="4 5" key="1">
    <citation type="submission" date="2016-02" db="EMBL/GenBank/DDBJ databases">
        <title>Genome analysis of coral dinoflagellate symbionts highlights evolutionary adaptations to a symbiotic lifestyle.</title>
        <authorList>
            <person name="Aranda M."/>
            <person name="Li Y."/>
            <person name="Liew Y.J."/>
            <person name="Baumgarten S."/>
            <person name="Simakov O."/>
            <person name="Wilson M."/>
            <person name="Piel J."/>
            <person name="Ashoor H."/>
            <person name="Bougouffa S."/>
            <person name="Bajic V.B."/>
            <person name="Ryu T."/>
            <person name="Ravasi T."/>
            <person name="Bayer T."/>
            <person name="Micklem G."/>
            <person name="Kim H."/>
            <person name="Bhak J."/>
            <person name="Lajeunesse T.C."/>
            <person name="Voolstra C.R."/>
        </authorList>
    </citation>
    <scope>NUCLEOTIDE SEQUENCE [LARGE SCALE GENOMIC DNA]</scope>
    <source>
        <strain evidence="4 5">CCMP2467</strain>
    </source>
</reference>
<dbReference type="OrthoDB" id="424739at2759"/>
<sequence length="621" mass="68871">MPWCGPWGRSSVPTPLERFAQTLRDTCEDDIVAATPLLYPMYTVPLEDVLKMRAVRPHEELKAEGALVMYDVGLGTAAFVSHQWIGGRHPDPQGEQLQVLQDALRRLRTEVRVVHPSFLTEFVQPACKGLPTKKLFSTPLFLWYDYFSCPQHTQHSLELAIRSIPEYIARCKFFFALCPVIAGHTSSRLFTQYTWAERGWCRMEKALRELSVDHTWILIQSSTDVNLVNDPATTLGGPVGEGQFTNGEDRARLAPVLLSALKRKLLVMLMDRDLAGYRALLNLQLVHMRGLPRLQELELLSVFSSSADSGSEASFDAVQEFFHQNGFKSIKEVDSVGWSPLHYAAIRGDAALIQALLHLRADPNAKTRRANPITGFRRGDTALNMCLFHKHHDAVRTILAGRARVDDSFRGYPACAAAIADNAEGLRLLCEARGNPSQPFMGIMYPFTLACMFGATAAIDELAARDAVHLQHCLTWAMIFRGGTPGMAFRLISMRADVNDRAHYPLLSPLGIVFALKSLEYRCGRVTPLTRIAYRANGRTPLMHAIMGAQYDGAAALLLLGAEVGLRDAGGASVMDIAEEQSVPDFVQRGFQGELTGCRSVMQLALSNMLDNLEELVEEAF</sequence>
<accession>A0A1Q9EXS9</accession>
<evidence type="ECO:0000256" key="1">
    <source>
        <dbReference type="ARBA" id="ARBA00022737"/>
    </source>
</evidence>
<protein>
    <submittedName>
        <fullName evidence="4">Ankyrin repeat and BTB/POZ domain-containing protein BTBD11-B</fullName>
    </submittedName>
</protein>
<keyword evidence="1" id="KW-0677">Repeat</keyword>
<proteinExistence type="predicted"/>
<dbReference type="PANTHER" id="PTHR24126">
    <property type="entry name" value="ANKYRIN REPEAT, PH AND SEC7 DOMAIN CONTAINING PROTEIN SECG-RELATED"/>
    <property type="match status" value="1"/>
</dbReference>
<evidence type="ECO:0000256" key="3">
    <source>
        <dbReference type="PROSITE-ProRule" id="PRU00023"/>
    </source>
</evidence>
<dbReference type="PROSITE" id="PS50088">
    <property type="entry name" value="ANK_REPEAT"/>
    <property type="match status" value="2"/>
</dbReference>
<name>A0A1Q9EXS9_SYMMI</name>
<feature type="repeat" description="ANK" evidence="3">
    <location>
        <begin position="336"/>
        <end position="368"/>
    </location>
</feature>
<dbReference type="Proteomes" id="UP000186817">
    <property type="component" value="Unassembled WGS sequence"/>
</dbReference>
<dbReference type="Gene3D" id="1.25.40.20">
    <property type="entry name" value="Ankyrin repeat-containing domain"/>
    <property type="match status" value="2"/>
</dbReference>
<keyword evidence="2 3" id="KW-0040">ANK repeat</keyword>
<evidence type="ECO:0000313" key="4">
    <source>
        <dbReference type="EMBL" id="OLQ12182.1"/>
    </source>
</evidence>
<dbReference type="PANTHER" id="PTHR24126:SF14">
    <property type="entry name" value="ANK_REP_REGION DOMAIN-CONTAINING PROTEIN"/>
    <property type="match status" value="1"/>
</dbReference>
<gene>
    <name evidence="4" type="primary">btbd11b</name>
    <name evidence="4" type="ORF">AK812_SmicGene3996</name>
</gene>
<dbReference type="EMBL" id="LSRX01000048">
    <property type="protein sequence ID" value="OLQ12182.1"/>
    <property type="molecule type" value="Genomic_DNA"/>
</dbReference>
<evidence type="ECO:0000313" key="5">
    <source>
        <dbReference type="Proteomes" id="UP000186817"/>
    </source>
</evidence>
<evidence type="ECO:0000256" key="2">
    <source>
        <dbReference type="ARBA" id="ARBA00023043"/>
    </source>
</evidence>
<dbReference type="AlphaFoldDB" id="A0A1Q9EXS9"/>
<comment type="caution">
    <text evidence="4">The sequence shown here is derived from an EMBL/GenBank/DDBJ whole genome shotgun (WGS) entry which is preliminary data.</text>
</comment>
<dbReference type="InterPro" id="IPR036770">
    <property type="entry name" value="Ankyrin_rpt-contain_sf"/>
</dbReference>
<organism evidence="4 5">
    <name type="scientific">Symbiodinium microadriaticum</name>
    <name type="common">Dinoflagellate</name>
    <name type="synonym">Zooxanthella microadriatica</name>
    <dbReference type="NCBI Taxonomy" id="2951"/>
    <lineage>
        <taxon>Eukaryota</taxon>
        <taxon>Sar</taxon>
        <taxon>Alveolata</taxon>
        <taxon>Dinophyceae</taxon>
        <taxon>Suessiales</taxon>
        <taxon>Symbiodiniaceae</taxon>
        <taxon>Symbiodinium</taxon>
    </lineage>
</organism>
<dbReference type="InterPro" id="IPR002110">
    <property type="entry name" value="Ankyrin_rpt"/>
</dbReference>
<dbReference type="SMART" id="SM00248">
    <property type="entry name" value="ANK"/>
    <property type="match status" value="4"/>
</dbReference>
<dbReference type="SUPFAM" id="SSF48403">
    <property type="entry name" value="Ankyrin repeat"/>
    <property type="match status" value="1"/>
</dbReference>
<dbReference type="PROSITE" id="PS50297">
    <property type="entry name" value="ANK_REP_REGION"/>
    <property type="match status" value="1"/>
</dbReference>
<dbReference type="Pfam" id="PF00023">
    <property type="entry name" value="Ank"/>
    <property type="match status" value="1"/>
</dbReference>
<keyword evidence="5" id="KW-1185">Reference proteome</keyword>